<dbReference type="EC" id="6.3.5.-" evidence="5 7"/>
<feature type="active site" evidence="5 6">
    <location>
        <position position="179"/>
    </location>
</feature>
<dbReference type="SMART" id="SM00870">
    <property type="entry name" value="Asparaginase"/>
    <property type="match status" value="1"/>
</dbReference>
<dbReference type="Pfam" id="PF00710">
    <property type="entry name" value="Asparaginase"/>
    <property type="match status" value="1"/>
</dbReference>
<feature type="active site" evidence="5">
    <location>
        <position position="101"/>
    </location>
</feature>
<evidence type="ECO:0000313" key="11">
    <source>
        <dbReference type="EMBL" id="QQR93082.1"/>
    </source>
</evidence>
<dbReference type="SUPFAM" id="SSF53774">
    <property type="entry name" value="Glutaminase/Asparaginase"/>
    <property type="match status" value="1"/>
</dbReference>
<comment type="similarity">
    <text evidence="5 7">Belongs to the asparaginase 1 family. GatD subfamily.</text>
</comment>
<dbReference type="InterPro" id="IPR037152">
    <property type="entry name" value="L-asparaginase_N_sf"/>
</dbReference>
<dbReference type="EMBL" id="CP064981">
    <property type="protein sequence ID" value="QQR93082.1"/>
    <property type="molecule type" value="Genomic_DNA"/>
</dbReference>
<evidence type="ECO:0000259" key="8">
    <source>
        <dbReference type="Pfam" id="PF00710"/>
    </source>
</evidence>
<dbReference type="GO" id="GO:0005524">
    <property type="term" value="F:ATP binding"/>
    <property type="evidence" value="ECO:0007669"/>
    <property type="project" value="UniProtKB-KW"/>
</dbReference>
<feature type="active site" evidence="5">
    <location>
        <position position="257"/>
    </location>
</feature>
<dbReference type="InterPro" id="IPR006034">
    <property type="entry name" value="Asparaginase/glutaminase-like"/>
</dbReference>
<evidence type="ECO:0000256" key="1">
    <source>
        <dbReference type="ARBA" id="ARBA00022598"/>
    </source>
</evidence>
<comment type="subunit">
    <text evidence="5 7">Heterodimer of GatD and GatE.</text>
</comment>
<dbReference type="SUPFAM" id="SSF141300">
    <property type="entry name" value="GatD N-terminal domain-like"/>
    <property type="match status" value="1"/>
</dbReference>
<protein>
    <recommendedName>
        <fullName evidence="5 7">Glutamyl-tRNA(Gln) amidotransferase subunit D</fullName>
        <shortName evidence="5">Glu-ADT subunit D</shortName>
        <ecNumber evidence="5 7">6.3.5.-</ecNumber>
    </recommendedName>
</protein>
<dbReference type="GO" id="GO:0006450">
    <property type="term" value="P:regulation of translational fidelity"/>
    <property type="evidence" value="ECO:0007669"/>
    <property type="project" value="InterPro"/>
</dbReference>
<proteinExistence type="inferred from homology"/>
<dbReference type="PANTHER" id="PTHR11707:SF28">
    <property type="entry name" value="60 KDA LYSOPHOSPHOLIPASE"/>
    <property type="match status" value="1"/>
</dbReference>
<keyword evidence="4 5" id="KW-0648">Protein biosynthesis</keyword>
<dbReference type="PIRSF" id="PIRSF001220">
    <property type="entry name" value="L-ASNase_gatD"/>
    <property type="match status" value="1"/>
</dbReference>
<dbReference type="InterPro" id="IPR027475">
    <property type="entry name" value="Asparaginase/glutaminase_AS2"/>
</dbReference>
<dbReference type="Pfam" id="PF17763">
    <property type="entry name" value="Asparaginase_C"/>
    <property type="match status" value="1"/>
</dbReference>
<dbReference type="GO" id="GO:0006412">
    <property type="term" value="P:translation"/>
    <property type="evidence" value="ECO:0007669"/>
    <property type="project" value="UniProtKB-UniRule"/>
</dbReference>
<dbReference type="Gene3D" id="3.40.50.1170">
    <property type="entry name" value="L-asparaginase, N-terminal domain"/>
    <property type="match status" value="1"/>
</dbReference>
<dbReference type="InterPro" id="IPR040918">
    <property type="entry name" value="GatD_N"/>
</dbReference>
<dbReference type="NCBIfam" id="TIGR02153">
    <property type="entry name" value="gatD_arch"/>
    <property type="match status" value="1"/>
</dbReference>
<keyword evidence="3 5" id="KW-0067">ATP-binding</keyword>
<sequence length="439" mass="47687">MASSLTLKEFLAQKNVQVGDTVAIEWKGNHLKALILPQTLQRTDFLDVKLSMGYNTGLALNQITSIQKVPREQAAAPPAAATPIPPTTNKPPISLVASGGTIGSKIDYTNAGVTALMTPAELLQLVPELGEFAHITSIQSPFTKLSENMIPNDWIRLAHVCAQELNKKEIRGVLLTHGTDTLAYTAAALSFFLKNISKPLILVGAQRSSDRGSSDANFNLICAARLALSDIAEVGICMHGSPSDEYCLFNKGTRVKKMHTSRRDAFRPINAKPLAKVFPSGKIETLSPYHPRHELGKVEVDAAFEENIALIKYAPGMTTKVLEEYAKHGCKGFIIEGTGLGHVPESWVEGVRAITAKGIPIFMATQPQYGRVNMSVYSTGRMLTEAGVVGLGDMSSEVAYVKLGWVLAHTQKLDEVRTRMLTPIAGEMSIRSEVDTFLY</sequence>
<dbReference type="Pfam" id="PF18195">
    <property type="entry name" value="GatD_N"/>
    <property type="match status" value="1"/>
</dbReference>
<evidence type="ECO:0000259" key="10">
    <source>
        <dbReference type="Pfam" id="PF18195"/>
    </source>
</evidence>
<dbReference type="PANTHER" id="PTHR11707">
    <property type="entry name" value="L-ASPARAGINASE"/>
    <property type="match status" value="1"/>
</dbReference>
<dbReference type="GO" id="GO:0006520">
    <property type="term" value="P:amino acid metabolic process"/>
    <property type="evidence" value="ECO:0007669"/>
    <property type="project" value="InterPro"/>
</dbReference>
<dbReference type="InterPro" id="IPR027474">
    <property type="entry name" value="L-asparaginase_N"/>
</dbReference>
<feature type="domain" description="GatD N-terminal" evidence="10">
    <location>
        <begin position="17"/>
        <end position="68"/>
    </location>
</feature>
<evidence type="ECO:0000256" key="5">
    <source>
        <dbReference type="HAMAP-Rule" id="MF_00586"/>
    </source>
</evidence>
<evidence type="ECO:0000256" key="2">
    <source>
        <dbReference type="ARBA" id="ARBA00022741"/>
    </source>
</evidence>
<feature type="domain" description="Asparaginase/glutaminase C-terminal" evidence="9">
    <location>
        <begin position="307"/>
        <end position="419"/>
    </location>
</feature>
<keyword evidence="1 5" id="KW-0436">Ligase</keyword>
<feature type="active site" evidence="5">
    <location>
        <position position="180"/>
    </location>
</feature>
<gene>
    <name evidence="5 11" type="primary">gatD</name>
    <name evidence="11" type="ORF">IPJ89_02475</name>
</gene>
<keyword evidence="11" id="KW-0808">Transferase</keyword>
<dbReference type="GO" id="GO:0016740">
    <property type="term" value="F:transferase activity"/>
    <property type="evidence" value="ECO:0007669"/>
    <property type="project" value="UniProtKB-KW"/>
</dbReference>
<dbReference type="Gene3D" id="2.30.30.520">
    <property type="match status" value="1"/>
</dbReference>
<dbReference type="PROSITE" id="PS51732">
    <property type="entry name" value="ASN_GLN_ASE_3"/>
    <property type="match status" value="1"/>
</dbReference>
<dbReference type="InterPro" id="IPR011878">
    <property type="entry name" value="GatD"/>
</dbReference>
<dbReference type="NCBIfam" id="NF003217">
    <property type="entry name" value="PRK04183.1"/>
    <property type="match status" value="1"/>
</dbReference>
<dbReference type="InterPro" id="IPR027473">
    <property type="entry name" value="L-asparaginase_C"/>
</dbReference>
<dbReference type="NCBIfam" id="TIGR00519">
    <property type="entry name" value="asnASE_I"/>
    <property type="match status" value="1"/>
</dbReference>
<accession>A0A7T9I2T1</accession>
<name>A0A7T9I2T1_9ARCH</name>
<keyword evidence="2 5" id="KW-0547">Nucleotide-binding</keyword>
<comment type="function">
    <text evidence="5 7">Allows the formation of correctly charged Gln-tRNA(Gln) through the transamidation of misacylated Glu-tRNA(Gln) in organisms which lack glutaminyl-tRNA synthetase. The reaction takes place in the presence of glutamine and ATP through an activated gamma-phospho-Glu-tRNA(Gln). The GatDE system is specific for glutamate and does not act on aspartate.</text>
</comment>
<dbReference type="InterPro" id="IPR037222">
    <property type="entry name" value="GatD_N_sf"/>
</dbReference>
<feature type="domain" description="L-asparaginase N-terminal" evidence="8">
    <location>
        <begin position="93"/>
        <end position="284"/>
    </location>
</feature>
<dbReference type="Proteomes" id="UP000596004">
    <property type="component" value="Chromosome"/>
</dbReference>
<dbReference type="PIRSF" id="PIRSF500175">
    <property type="entry name" value="Glu_ADT_D"/>
    <property type="match status" value="1"/>
</dbReference>
<dbReference type="GO" id="GO:0004067">
    <property type="term" value="F:asparaginase activity"/>
    <property type="evidence" value="ECO:0007669"/>
    <property type="project" value="UniProtKB-UniRule"/>
</dbReference>
<dbReference type="PROSITE" id="PS00917">
    <property type="entry name" value="ASN_GLN_ASE_2"/>
    <property type="match status" value="1"/>
</dbReference>
<dbReference type="InterPro" id="IPR036152">
    <property type="entry name" value="Asp/glu_Ase-like_sf"/>
</dbReference>
<dbReference type="AlphaFoldDB" id="A0A7T9I2T1"/>
<organism evidence="11">
    <name type="scientific">Candidatus Iainarchaeum sp</name>
    <dbReference type="NCBI Taxonomy" id="3101447"/>
    <lineage>
        <taxon>Archaea</taxon>
        <taxon>Candidatus Iainarchaeota</taxon>
        <taxon>Candidatus Iainarchaeia</taxon>
        <taxon>Candidatus Iainarchaeales</taxon>
        <taxon>Candidatus Iainarchaeaceae</taxon>
        <taxon>Candidatus Iainarchaeum</taxon>
    </lineage>
</organism>
<evidence type="ECO:0000259" key="9">
    <source>
        <dbReference type="Pfam" id="PF17763"/>
    </source>
</evidence>
<dbReference type="PRINTS" id="PR00139">
    <property type="entry name" value="ASNGLNASE"/>
</dbReference>
<evidence type="ECO:0000256" key="3">
    <source>
        <dbReference type="ARBA" id="ARBA00022840"/>
    </source>
</evidence>
<evidence type="ECO:0000256" key="7">
    <source>
        <dbReference type="RuleBase" id="RU004457"/>
    </source>
</evidence>
<dbReference type="Gene3D" id="3.40.50.40">
    <property type="match status" value="1"/>
</dbReference>
<reference evidence="11" key="1">
    <citation type="submission" date="2020-11" db="EMBL/GenBank/DDBJ databases">
        <title>Connecting structure to function with the recovery of over 1000 high-quality activated sludge metagenome-assembled genomes encoding full-length rRNA genes using long-read sequencing.</title>
        <authorList>
            <person name="Singleton C.M."/>
            <person name="Petriglieri F."/>
            <person name="Kristensen J.M."/>
            <person name="Kirkegaard R.H."/>
            <person name="Michaelsen T.Y."/>
            <person name="Andersen M.H."/>
            <person name="Karst S.M."/>
            <person name="Dueholm M.S."/>
            <person name="Nielsen P.H."/>
            <person name="Albertsen M."/>
        </authorList>
    </citation>
    <scope>NUCLEOTIDE SEQUENCE</scope>
    <source>
        <strain evidence="11">Fred_18-Q3-R57-64_BAT3C.431</strain>
    </source>
</reference>
<dbReference type="GO" id="GO:0050567">
    <property type="term" value="F:glutaminyl-tRNA synthase (glutamine-hydrolyzing) activity"/>
    <property type="evidence" value="ECO:0007669"/>
    <property type="project" value="UniProtKB-UniRule"/>
</dbReference>
<dbReference type="InterPro" id="IPR006033">
    <property type="entry name" value="AsnA_fam"/>
</dbReference>
<dbReference type="InterPro" id="IPR040919">
    <property type="entry name" value="Asparaginase_C"/>
</dbReference>
<evidence type="ECO:0000256" key="4">
    <source>
        <dbReference type="ARBA" id="ARBA00022917"/>
    </source>
</evidence>
<evidence type="ECO:0000256" key="6">
    <source>
        <dbReference type="PROSITE-ProRule" id="PRU10100"/>
    </source>
</evidence>
<dbReference type="HAMAP" id="MF_00586">
    <property type="entry name" value="GatD"/>
    <property type="match status" value="1"/>
</dbReference>
<comment type="catalytic activity">
    <reaction evidence="5 7">
        <text>L-glutamyl-tRNA(Gln) + L-glutamine + ATP + H2O = L-glutaminyl-tRNA(Gln) + L-glutamate + ADP + phosphate + H(+)</text>
        <dbReference type="Rhea" id="RHEA:17521"/>
        <dbReference type="Rhea" id="RHEA-COMP:9681"/>
        <dbReference type="Rhea" id="RHEA-COMP:9684"/>
        <dbReference type="ChEBI" id="CHEBI:15377"/>
        <dbReference type="ChEBI" id="CHEBI:15378"/>
        <dbReference type="ChEBI" id="CHEBI:29985"/>
        <dbReference type="ChEBI" id="CHEBI:30616"/>
        <dbReference type="ChEBI" id="CHEBI:43474"/>
        <dbReference type="ChEBI" id="CHEBI:58359"/>
        <dbReference type="ChEBI" id="CHEBI:78520"/>
        <dbReference type="ChEBI" id="CHEBI:78521"/>
        <dbReference type="ChEBI" id="CHEBI:456216"/>
    </reaction>
</comment>